<accession>A0ABU5EER1</accession>
<comment type="caution">
    <text evidence="1">The sequence shown here is derived from an EMBL/GenBank/DDBJ whole genome shotgun (WGS) entry which is preliminary data.</text>
</comment>
<dbReference type="EMBL" id="JAXCLW010000005">
    <property type="protein sequence ID" value="MDY0884696.1"/>
    <property type="molecule type" value="Genomic_DNA"/>
</dbReference>
<keyword evidence="2" id="KW-1185">Reference proteome</keyword>
<dbReference type="RefSeq" id="WP_320509768.1">
    <property type="nucleotide sequence ID" value="NZ_JAXCLW010000005.1"/>
</dbReference>
<name>A0ABU5EER1_9PROT</name>
<evidence type="ECO:0000313" key="2">
    <source>
        <dbReference type="Proteomes" id="UP001279642"/>
    </source>
</evidence>
<evidence type="ECO:0000313" key="1">
    <source>
        <dbReference type="EMBL" id="MDY0884696.1"/>
    </source>
</evidence>
<proteinExistence type="predicted"/>
<sequence>MADGSSFVAAACARTDPPRDTLLFHEGDFHDATRLPGRALRSLAVTTRLRLAGTPLYVGLPPGPADQARG</sequence>
<reference evidence="1 2" key="1">
    <citation type="journal article" date="2016" name="Antonie Van Leeuwenhoek">
        <title>Dongia soli sp. nov., isolated from soil from Dokdo, Korea.</title>
        <authorList>
            <person name="Kim D.U."/>
            <person name="Lee H."/>
            <person name="Kim H."/>
            <person name="Kim S.G."/>
            <person name="Ka J.O."/>
        </authorList>
    </citation>
    <scope>NUCLEOTIDE SEQUENCE [LARGE SCALE GENOMIC DNA]</scope>
    <source>
        <strain evidence="1 2">D78</strain>
    </source>
</reference>
<organism evidence="1 2">
    <name type="scientific">Dongia soli</name>
    <dbReference type="NCBI Taxonomy" id="600628"/>
    <lineage>
        <taxon>Bacteria</taxon>
        <taxon>Pseudomonadati</taxon>
        <taxon>Pseudomonadota</taxon>
        <taxon>Alphaproteobacteria</taxon>
        <taxon>Rhodospirillales</taxon>
        <taxon>Dongiaceae</taxon>
        <taxon>Dongia</taxon>
    </lineage>
</organism>
<protein>
    <submittedName>
        <fullName evidence="1">Uncharacterized protein</fullName>
    </submittedName>
</protein>
<dbReference type="Proteomes" id="UP001279642">
    <property type="component" value="Unassembled WGS sequence"/>
</dbReference>
<gene>
    <name evidence="1" type="ORF">SMD27_17770</name>
</gene>